<sequence>MENWFSLLQKNVLNQHVWATRVDLRLAIVYWIEAR</sequence>
<comment type="caution">
    <text evidence="1">The sequence shown here is derived from an EMBL/GenBank/DDBJ whole genome shotgun (WGS) entry which is preliminary data.</text>
</comment>
<organism evidence="1 2">
    <name type="scientific">Microbacterium halimionae</name>
    <dbReference type="NCBI Taxonomy" id="1526413"/>
    <lineage>
        <taxon>Bacteria</taxon>
        <taxon>Bacillati</taxon>
        <taxon>Actinomycetota</taxon>
        <taxon>Actinomycetes</taxon>
        <taxon>Micrococcales</taxon>
        <taxon>Microbacteriaceae</taxon>
        <taxon>Microbacterium</taxon>
    </lineage>
</organism>
<name>A0A7W3JQG3_9MICO</name>
<dbReference type="EMBL" id="JACGWY010000004">
    <property type="protein sequence ID" value="MBA8817086.1"/>
    <property type="molecule type" value="Genomic_DNA"/>
</dbReference>
<dbReference type="AlphaFoldDB" id="A0A7W3JQG3"/>
<gene>
    <name evidence="1" type="ORF">FHX48_002180</name>
</gene>
<keyword evidence="2" id="KW-1185">Reference proteome</keyword>
<protein>
    <recommendedName>
        <fullName evidence="3">Transposase</fullName>
    </recommendedName>
</protein>
<evidence type="ECO:0000313" key="1">
    <source>
        <dbReference type="EMBL" id="MBA8817086.1"/>
    </source>
</evidence>
<accession>A0A7W3JQG3</accession>
<evidence type="ECO:0008006" key="3">
    <source>
        <dbReference type="Google" id="ProtNLM"/>
    </source>
</evidence>
<proteinExistence type="predicted"/>
<evidence type="ECO:0000313" key="2">
    <source>
        <dbReference type="Proteomes" id="UP000526083"/>
    </source>
</evidence>
<dbReference type="Proteomes" id="UP000526083">
    <property type="component" value="Unassembled WGS sequence"/>
</dbReference>
<reference evidence="1 2" key="1">
    <citation type="submission" date="2020-07" db="EMBL/GenBank/DDBJ databases">
        <title>Sequencing the genomes of 1000 actinobacteria strains.</title>
        <authorList>
            <person name="Klenk H.-P."/>
        </authorList>
    </citation>
    <scope>NUCLEOTIDE SEQUENCE [LARGE SCALE GENOMIC DNA]</scope>
    <source>
        <strain evidence="1 2">DSM 27576</strain>
    </source>
</reference>